<sequence length="40" mass="4737">MAFTSKETYQRLSNRQIWTIQGEEFSPTVVIEVDDFDNIQ</sequence>
<evidence type="ECO:0000313" key="1">
    <source>
        <dbReference type="EMBL" id="CAG8601581.1"/>
    </source>
</evidence>
<feature type="non-terminal residue" evidence="1">
    <location>
        <position position="40"/>
    </location>
</feature>
<gene>
    <name evidence="1" type="ORF">POCULU_LOCUS7492</name>
</gene>
<organism evidence="1 2">
    <name type="scientific">Paraglomus occultum</name>
    <dbReference type="NCBI Taxonomy" id="144539"/>
    <lineage>
        <taxon>Eukaryota</taxon>
        <taxon>Fungi</taxon>
        <taxon>Fungi incertae sedis</taxon>
        <taxon>Mucoromycota</taxon>
        <taxon>Glomeromycotina</taxon>
        <taxon>Glomeromycetes</taxon>
        <taxon>Paraglomerales</taxon>
        <taxon>Paraglomeraceae</taxon>
        <taxon>Paraglomus</taxon>
    </lineage>
</organism>
<protein>
    <submittedName>
        <fullName evidence="1">3612_t:CDS:1</fullName>
    </submittedName>
</protein>
<accession>A0A9N9CFF7</accession>
<name>A0A9N9CFF7_9GLOM</name>
<keyword evidence="2" id="KW-1185">Reference proteome</keyword>
<reference evidence="1" key="1">
    <citation type="submission" date="2021-06" db="EMBL/GenBank/DDBJ databases">
        <authorList>
            <person name="Kallberg Y."/>
            <person name="Tangrot J."/>
            <person name="Rosling A."/>
        </authorList>
    </citation>
    <scope>NUCLEOTIDE SEQUENCE</scope>
    <source>
        <strain evidence="1">IA702</strain>
    </source>
</reference>
<dbReference type="AlphaFoldDB" id="A0A9N9CFF7"/>
<evidence type="ECO:0000313" key="2">
    <source>
        <dbReference type="Proteomes" id="UP000789572"/>
    </source>
</evidence>
<proteinExistence type="predicted"/>
<dbReference type="EMBL" id="CAJVPJ010001721">
    <property type="protein sequence ID" value="CAG8601581.1"/>
    <property type="molecule type" value="Genomic_DNA"/>
</dbReference>
<dbReference type="OrthoDB" id="88517at2759"/>
<comment type="caution">
    <text evidence="1">The sequence shown here is derived from an EMBL/GenBank/DDBJ whole genome shotgun (WGS) entry which is preliminary data.</text>
</comment>
<dbReference type="Proteomes" id="UP000789572">
    <property type="component" value="Unassembled WGS sequence"/>
</dbReference>